<accession>A0A518CNF9</accession>
<name>A0A518CNF9_9PLAN</name>
<dbReference type="InterPro" id="IPR011010">
    <property type="entry name" value="DNA_brk_join_enz"/>
</dbReference>
<dbReference type="AlphaFoldDB" id="A0A518CNF9"/>
<dbReference type="Gene3D" id="1.10.443.10">
    <property type="entry name" value="Intergrase catalytic core"/>
    <property type="match status" value="1"/>
</dbReference>
<evidence type="ECO:0000313" key="3">
    <source>
        <dbReference type="Proteomes" id="UP000317178"/>
    </source>
</evidence>
<gene>
    <name evidence="2" type="ORF">Pla110_24900</name>
</gene>
<organism evidence="2 3">
    <name type="scientific">Polystyrenella longa</name>
    <dbReference type="NCBI Taxonomy" id="2528007"/>
    <lineage>
        <taxon>Bacteria</taxon>
        <taxon>Pseudomonadati</taxon>
        <taxon>Planctomycetota</taxon>
        <taxon>Planctomycetia</taxon>
        <taxon>Planctomycetales</taxon>
        <taxon>Planctomycetaceae</taxon>
        <taxon>Polystyrenella</taxon>
    </lineage>
</organism>
<dbReference type="RefSeq" id="WP_144995999.1">
    <property type="nucleotide sequence ID" value="NZ_CP036281.1"/>
</dbReference>
<sequence length="82" mass="9189">MKFASAHDLRCSFAARLSLKLPAQQLMTMMRHESIDTTLKYYFGQNALSLSDLVYSAYVMDDPGNPDKNAGKKASQQIDVSR</sequence>
<evidence type="ECO:0008006" key="4">
    <source>
        <dbReference type="Google" id="ProtNLM"/>
    </source>
</evidence>
<evidence type="ECO:0000256" key="1">
    <source>
        <dbReference type="ARBA" id="ARBA00023172"/>
    </source>
</evidence>
<dbReference type="Proteomes" id="UP000317178">
    <property type="component" value="Chromosome"/>
</dbReference>
<keyword evidence="1" id="KW-0233">DNA recombination</keyword>
<evidence type="ECO:0000313" key="2">
    <source>
        <dbReference type="EMBL" id="QDU80757.1"/>
    </source>
</evidence>
<protein>
    <recommendedName>
        <fullName evidence="4">Phage integrase family protein</fullName>
    </recommendedName>
</protein>
<dbReference type="InterPro" id="IPR013762">
    <property type="entry name" value="Integrase-like_cat_sf"/>
</dbReference>
<proteinExistence type="predicted"/>
<dbReference type="GO" id="GO:0003677">
    <property type="term" value="F:DNA binding"/>
    <property type="evidence" value="ECO:0007669"/>
    <property type="project" value="InterPro"/>
</dbReference>
<dbReference type="GO" id="GO:0015074">
    <property type="term" value="P:DNA integration"/>
    <property type="evidence" value="ECO:0007669"/>
    <property type="project" value="InterPro"/>
</dbReference>
<dbReference type="KEGG" id="plon:Pla110_24900"/>
<dbReference type="SUPFAM" id="SSF56349">
    <property type="entry name" value="DNA breaking-rejoining enzymes"/>
    <property type="match status" value="1"/>
</dbReference>
<dbReference type="EMBL" id="CP036281">
    <property type="protein sequence ID" value="QDU80757.1"/>
    <property type="molecule type" value="Genomic_DNA"/>
</dbReference>
<keyword evidence="3" id="KW-1185">Reference proteome</keyword>
<reference evidence="2 3" key="1">
    <citation type="submission" date="2019-02" db="EMBL/GenBank/DDBJ databases">
        <title>Deep-cultivation of Planctomycetes and their phenomic and genomic characterization uncovers novel biology.</title>
        <authorList>
            <person name="Wiegand S."/>
            <person name="Jogler M."/>
            <person name="Boedeker C."/>
            <person name="Pinto D."/>
            <person name="Vollmers J."/>
            <person name="Rivas-Marin E."/>
            <person name="Kohn T."/>
            <person name="Peeters S.H."/>
            <person name="Heuer A."/>
            <person name="Rast P."/>
            <person name="Oberbeckmann S."/>
            <person name="Bunk B."/>
            <person name="Jeske O."/>
            <person name="Meyerdierks A."/>
            <person name="Storesund J.E."/>
            <person name="Kallscheuer N."/>
            <person name="Luecker S."/>
            <person name="Lage O.M."/>
            <person name="Pohl T."/>
            <person name="Merkel B.J."/>
            <person name="Hornburger P."/>
            <person name="Mueller R.-W."/>
            <person name="Bruemmer F."/>
            <person name="Labrenz M."/>
            <person name="Spormann A.M."/>
            <person name="Op den Camp H."/>
            <person name="Overmann J."/>
            <person name="Amann R."/>
            <person name="Jetten M.S.M."/>
            <person name="Mascher T."/>
            <person name="Medema M.H."/>
            <person name="Devos D.P."/>
            <person name="Kaster A.-K."/>
            <person name="Ovreas L."/>
            <person name="Rohde M."/>
            <person name="Galperin M.Y."/>
            <person name="Jogler C."/>
        </authorList>
    </citation>
    <scope>NUCLEOTIDE SEQUENCE [LARGE SCALE GENOMIC DNA]</scope>
    <source>
        <strain evidence="2 3">Pla110</strain>
    </source>
</reference>
<dbReference type="GO" id="GO:0006310">
    <property type="term" value="P:DNA recombination"/>
    <property type="evidence" value="ECO:0007669"/>
    <property type="project" value="UniProtKB-KW"/>
</dbReference>